<evidence type="ECO:0000256" key="7">
    <source>
        <dbReference type="ARBA" id="ARBA00023136"/>
    </source>
</evidence>
<dbReference type="Pfam" id="PF01899">
    <property type="entry name" value="MNHE"/>
    <property type="match status" value="1"/>
</dbReference>
<dbReference type="GO" id="GO:0005886">
    <property type="term" value="C:plasma membrane"/>
    <property type="evidence" value="ECO:0007669"/>
    <property type="project" value="UniProtKB-SubCell"/>
</dbReference>
<keyword evidence="6 8" id="KW-1133">Transmembrane helix</keyword>
<keyword evidence="3" id="KW-0813">Transport</keyword>
<dbReference type="OrthoDB" id="9800498at2"/>
<organism evidence="9 10">
    <name type="scientific">Pradoshia eiseniae</name>
    <dbReference type="NCBI Taxonomy" id="2064768"/>
    <lineage>
        <taxon>Bacteria</taxon>
        <taxon>Bacillati</taxon>
        <taxon>Bacillota</taxon>
        <taxon>Bacilli</taxon>
        <taxon>Bacillales</taxon>
        <taxon>Bacillaceae</taxon>
        <taxon>Pradoshia</taxon>
    </lineage>
</organism>
<dbReference type="InterPro" id="IPR002758">
    <property type="entry name" value="Cation_antiport_E"/>
</dbReference>
<keyword evidence="5 8" id="KW-0812">Transmembrane</keyword>
<dbReference type="GO" id="GO:0015297">
    <property type="term" value="F:antiporter activity"/>
    <property type="evidence" value="ECO:0007669"/>
    <property type="project" value="UniProtKB-KW"/>
</dbReference>
<keyword evidence="4" id="KW-1003">Cell membrane</keyword>
<evidence type="ECO:0000256" key="5">
    <source>
        <dbReference type="ARBA" id="ARBA00022692"/>
    </source>
</evidence>
<comment type="caution">
    <text evidence="9">The sequence shown here is derived from an EMBL/GenBank/DDBJ whole genome shotgun (WGS) entry which is preliminary data.</text>
</comment>
<accession>A0A2S7N2F0</accession>
<evidence type="ECO:0000256" key="4">
    <source>
        <dbReference type="ARBA" id="ARBA00022475"/>
    </source>
</evidence>
<evidence type="ECO:0000256" key="6">
    <source>
        <dbReference type="ARBA" id="ARBA00022989"/>
    </source>
</evidence>
<sequence length="158" mass="18307">MPVQVLLNIFIGFLWMLLQDKWSFPSFFAGYLVGIIILFFMRRYFNKSFYLGTFLSILKLLYVFMKELVSSTVLVLKQVTRRKINVQPGVFALKTDLNGDWEIPILALLLSLTPGSVVLEISPDNKTFFIHAMDMKESKQSIIKSKSRFEKAIKEVTR</sequence>
<evidence type="ECO:0000256" key="3">
    <source>
        <dbReference type="ARBA" id="ARBA00022449"/>
    </source>
</evidence>
<dbReference type="AlphaFoldDB" id="A0A2S7N2F0"/>
<dbReference type="PANTHER" id="PTHR34584:SF1">
    <property type="entry name" value="NA(+)_H(+) ANTIPORTER SUBUNIT E1"/>
    <property type="match status" value="1"/>
</dbReference>
<dbReference type="Proteomes" id="UP000239663">
    <property type="component" value="Unassembled WGS sequence"/>
</dbReference>
<evidence type="ECO:0000313" key="9">
    <source>
        <dbReference type="EMBL" id="PQD96272.1"/>
    </source>
</evidence>
<proteinExistence type="inferred from homology"/>
<dbReference type="PANTHER" id="PTHR34584">
    <property type="entry name" value="NA(+)/H(+) ANTIPORTER SUBUNIT E1"/>
    <property type="match status" value="1"/>
</dbReference>
<reference evidence="9 10" key="1">
    <citation type="submission" date="2017-12" db="EMBL/GenBank/DDBJ databases">
        <title>Taxonomic description and draft genome of Pradoshia cofamensis Gen. nov., sp. nov., a thermotolerant bacillale isolated from anterior gut of earthworm Eisenia fetida.</title>
        <authorList>
            <person name="Saha T."/>
            <person name="Chakraborty R."/>
        </authorList>
    </citation>
    <scope>NUCLEOTIDE SEQUENCE [LARGE SCALE GENOMIC DNA]</scope>
    <source>
        <strain evidence="9 10">EAG3</strain>
    </source>
</reference>
<comment type="subcellular location">
    <subcellularLocation>
        <location evidence="1">Cell membrane</location>
        <topology evidence="1">Multi-pass membrane protein</topology>
    </subcellularLocation>
</comment>
<evidence type="ECO:0000256" key="1">
    <source>
        <dbReference type="ARBA" id="ARBA00004651"/>
    </source>
</evidence>
<feature type="transmembrane region" description="Helical" evidence="8">
    <location>
        <begin position="48"/>
        <end position="65"/>
    </location>
</feature>
<name>A0A2S7N2F0_9BACI</name>
<evidence type="ECO:0000313" key="10">
    <source>
        <dbReference type="Proteomes" id="UP000239663"/>
    </source>
</evidence>
<protein>
    <submittedName>
        <fullName evidence="9">Na+/H+ antiporter subunit E</fullName>
    </submittedName>
</protein>
<keyword evidence="3" id="KW-0050">Antiport</keyword>
<keyword evidence="7 8" id="KW-0472">Membrane</keyword>
<dbReference type="PIRSF" id="PIRSF019239">
    <property type="entry name" value="MrpE"/>
    <property type="match status" value="1"/>
</dbReference>
<evidence type="ECO:0000256" key="8">
    <source>
        <dbReference type="SAM" id="Phobius"/>
    </source>
</evidence>
<dbReference type="RefSeq" id="WP_104848699.1">
    <property type="nucleotide sequence ID" value="NZ_PKOZ01000002.1"/>
</dbReference>
<dbReference type="GO" id="GO:0008324">
    <property type="term" value="F:monoatomic cation transmembrane transporter activity"/>
    <property type="evidence" value="ECO:0007669"/>
    <property type="project" value="InterPro"/>
</dbReference>
<feature type="transmembrane region" description="Helical" evidence="8">
    <location>
        <begin position="22"/>
        <end position="41"/>
    </location>
</feature>
<gene>
    <name evidence="9" type="ORF">CYL18_06670</name>
</gene>
<feature type="transmembrane region" description="Helical" evidence="8">
    <location>
        <begin position="103"/>
        <end position="121"/>
    </location>
</feature>
<dbReference type="NCBIfam" id="NF006517">
    <property type="entry name" value="PRK08965.1-1"/>
    <property type="match status" value="1"/>
</dbReference>
<evidence type="ECO:0000256" key="2">
    <source>
        <dbReference type="ARBA" id="ARBA00006228"/>
    </source>
</evidence>
<comment type="similarity">
    <text evidence="2">Belongs to the CPA3 antiporters (TC 2.A.63) subunit E family.</text>
</comment>
<keyword evidence="10" id="KW-1185">Reference proteome</keyword>
<dbReference type="EMBL" id="PKOZ01000002">
    <property type="protein sequence ID" value="PQD96272.1"/>
    <property type="molecule type" value="Genomic_DNA"/>
</dbReference>